<organism evidence="10 11">
    <name type="scientific">Aciduricibacillus chroicocephali</name>
    <dbReference type="NCBI Taxonomy" id="3054939"/>
    <lineage>
        <taxon>Bacteria</taxon>
        <taxon>Bacillati</taxon>
        <taxon>Bacillota</taxon>
        <taxon>Bacilli</taxon>
        <taxon>Bacillales</taxon>
        <taxon>Bacillaceae</taxon>
        <taxon>Aciduricibacillus</taxon>
    </lineage>
</organism>
<dbReference type="InterPro" id="IPR011527">
    <property type="entry name" value="ABC1_TM_dom"/>
</dbReference>
<comment type="subcellular location">
    <subcellularLocation>
        <location evidence="1">Cell membrane</location>
        <topology evidence="1">Multi-pass membrane protein</topology>
    </subcellularLocation>
</comment>
<dbReference type="SUPFAM" id="SSF90123">
    <property type="entry name" value="ABC transporter transmembrane region"/>
    <property type="match status" value="1"/>
</dbReference>
<dbReference type="PROSITE" id="PS50929">
    <property type="entry name" value="ABC_TM1F"/>
    <property type="match status" value="1"/>
</dbReference>
<dbReference type="Pfam" id="PF00664">
    <property type="entry name" value="ABC_membrane"/>
    <property type="match status" value="1"/>
</dbReference>
<evidence type="ECO:0000313" key="11">
    <source>
        <dbReference type="Proteomes" id="UP001180087"/>
    </source>
</evidence>
<dbReference type="InterPro" id="IPR036640">
    <property type="entry name" value="ABC1_TM_sf"/>
</dbReference>
<evidence type="ECO:0000313" key="10">
    <source>
        <dbReference type="EMBL" id="WLV24891.1"/>
    </source>
</evidence>
<reference evidence="10" key="1">
    <citation type="submission" date="2023-06" db="EMBL/GenBank/DDBJ databases">
        <title>A Treasure from Seagulls: Isolation and Description of Aciduricobacillus qingdaonensis gen. nov., sp. nov., a Rare Obligately Uric Acid-utilizing Member in the Family Bacillaceae.</title>
        <authorList>
            <person name="Liu W."/>
            <person name="Wang B."/>
        </authorList>
    </citation>
    <scope>NUCLEOTIDE SEQUENCE</scope>
    <source>
        <strain evidence="10">44XB</strain>
    </source>
</reference>
<dbReference type="CDD" id="cd18584">
    <property type="entry name" value="ABC_6TM_AarD_CydD"/>
    <property type="match status" value="1"/>
</dbReference>
<protein>
    <submittedName>
        <fullName evidence="10">Thiol reductant ABC exporter subunit CydD</fullName>
    </submittedName>
</protein>
<keyword evidence="2 7" id="KW-0812">Transmembrane</keyword>
<dbReference type="PANTHER" id="PTHR24221:SF614">
    <property type="entry name" value="GLUTATHIONE_L-CYSTEINE TRANSPORT SYSTEM ATP-BINDING_PERMEASE PROTEIN CYDC"/>
    <property type="match status" value="1"/>
</dbReference>
<evidence type="ECO:0000259" key="9">
    <source>
        <dbReference type="PROSITE" id="PS50929"/>
    </source>
</evidence>
<dbReference type="EMBL" id="CP129113">
    <property type="protein sequence ID" value="WLV24891.1"/>
    <property type="molecule type" value="Genomic_DNA"/>
</dbReference>
<feature type="transmembrane region" description="Helical" evidence="7">
    <location>
        <begin position="53"/>
        <end position="73"/>
    </location>
</feature>
<dbReference type="InterPro" id="IPR027417">
    <property type="entry name" value="P-loop_NTPase"/>
</dbReference>
<dbReference type="RefSeq" id="WP_348028377.1">
    <property type="nucleotide sequence ID" value="NZ_CP129113.1"/>
</dbReference>
<dbReference type="InterPro" id="IPR014216">
    <property type="entry name" value="ABC_transptr_CydD"/>
</dbReference>
<feature type="transmembrane region" description="Helical" evidence="7">
    <location>
        <begin position="20"/>
        <end position="41"/>
    </location>
</feature>
<dbReference type="InterPro" id="IPR039421">
    <property type="entry name" value="Type_1_exporter"/>
</dbReference>
<sequence length="575" mass="63064">MKKQRKRGLPAYPGSRRAHLLLALLIILEAGSILAQAYFLAKSVTALFSRTPLPDVLSGIGIFFAAFMIRHTIGHIETALAERFARQAAGSLREKILKVYFQPNISSIRRHGTGHLVTLAMEGIDKVKDYLGIIGIRTIKTMIVPATVVVFVFFFDPISSMILVVTVPIVVIFMILLGLAAQKMADRQYATYTRLANYFLDSLKGLETLSYLGRSKQHASNIERVSDDYRNATMRTLKVAFLSSFALDFFTSLSIAFVAVGLGLRLIDGAIGLLPALTILILAPEYFSPIKQVGKDYHATLDGQIAMAEVDKLIEDEETRGQKAGNIEGFRGIPAVALKHIDIEVDGAKLLDDISFKATTGLNAIVGPSGAGKSTLLQLLAGRLSPSSGEIYGNGKLTNTLNDPEWISKIAYIPQHPYVFPLSLADNIRFYEPEATDEQVEKLISNIGLGKFVASLPNGIHERIGEGGRTLSGGQAQRVALARALLSEKPVILLDEPTAHLDIETEYEIKQLVLSLAKNKVIFLATHRLHWLNSADQILLLEKGHVTANGTHMNLMQDNKAYQDFIEWGRGAHNA</sequence>
<dbReference type="SUPFAM" id="SSF52540">
    <property type="entry name" value="P-loop containing nucleoside triphosphate hydrolases"/>
    <property type="match status" value="1"/>
</dbReference>
<evidence type="ECO:0000256" key="7">
    <source>
        <dbReference type="SAM" id="Phobius"/>
    </source>
</evidence>
<dbReference type="Pfam" id="PF00005">
    <property type="entry name" value="ABC_tran"/>
    <property type="match status" value="1"/>
</dbReference>
<keyword evidence="4" id="KW-0067">ATP-binding</keyword>
<dbReference type="PANTHER" id="PTHR24221">
    <property type="entry name" value="ATP-BINDING CASSETTE SUB-FAMILY B"/>
    <property type="match status" value="1"/>
</dbReference>
<keyword evidence="11" id="KW-1185">Reference proteome</keyword>
<feature type="transmembrane region" description="Helical" evidence="7">
    <location>
        <begin position="161"/>
        <end position="181"/>
    </location>
</feature>
<feature type="domain" description="ABC transmembrane type-1" evidence="9">
    <location>
        <begin position="20"/>
        <end position="302"/>
    </location>
</feature>
<keyword evidence="3" id="KW-0547">Nucleotide-binding</keyword>
<keyword evidence="6 7" id="KW-0472">Membrane</keyword>
<dbReference type="InterPro" id="IPR017871">
    <property type="entry name" value="ABC_transporter-like_CS"/>
</dbReference>
<gene>
    <name evidence="10" type="primary">cydD</name>
    <name evidence="10" type="ORF">QR721_01235</name>
</gene>
<evidence type="ECO:0000256" key="4">
    <source>
        <dbReference type="ARBA" id="ARBA00022840"/>
    </source>
</evidence>
<dbReference type="InterPro" id="IPR003593">
    <property type="entry name" value="AAA+_ATPase"/>
</dbReference>
<feature type="transmembrane region" description="Helical" evidence="7">
    <location>
        <begin position="239"/>
        <end position="264"/>
    </location>
</feature>
<dbReference type="Proteomes" id="UP001180087">
    <property type="component" value="Chromosome"/>
</dbReference>
<feature type="transmembrane region" description="Helical" evidence="7">
    <location>
        <begin position="130"/>
        <end position="155"/>
    </location>
</feature>
<evidence type="ECO:0000259" key="8">
    <source>
        <dbReference type="PROSITE" id="PS50893"/>
    </source>
</evidence>
<evidence type="ECO:0000256" key="5">
    <source>
        <dbReference type="ARBA" id="ARBA00022989"/>
    </source>
</evidence>
<dbReference type="SMART" id="SM00382">
    <property type="entry name" value="AAA"/>
    <property type="match status" value="1"/>
</dbReference>
<dbReference type="PROSITE" id="PS00211">
    <property type="entry name" value="ABC_TRANSPORTER_1"/>
    <property type="match status" value="1"/>
</dbReference>
<dbReference type="PROSITE" id="PS50893">
    <property type="entry name" value="ABC_TRANSPORTER_2"/>
    <property type="match status" value="1"/>
</dbReference>
<dbReference type="Gene3D" id="1.20.1560.10">
    <property type="entry name" value="ABC transporter type 1, transmembrane domain"/>
    <property type="match status" value="1"/>
</dbReference>
<feature type="domain" description="ABC transporter" evidence="8">
    <location>
        <begin position="336"/>
        <end position="568"/>
    </location>
</feature>
<dbReference type="Gene3D" id="3.40.50.300">
    <property type="entry name" value="P-loop containing nucleotide triphosphate hydrolases"/>
    <property type="match status" value="1"/>
</dbReference>
<dbReference type="NCBIfam" id="TIGR02857">
    <property type="entry name" value="CydD"/>
    <property type="match status" value="1"/>
</dbReference>
<keyword evidence="5 7" id="KW-1133">Transmembrane helix</keyword>
<evidence type="ECO:0000256" key="3">
    <source>
        <dbReference type="ARBA" id="ARBA00022741"/>
    </source>
</evidence>
<evidence type="ECO:0000256" key="1">
    <source>
        <dbReference type="ARBA" id="ARBA00004651"/>
    </source>
</evidence>
<accession>A0ABY9KVI3</accession>
<evidence type="ECO:0000256" key="2">
    <source>
        <dbReference type="ARBA" id="ARBA00022692"/>
    </source>
</evidence>
<proteinExistence type="predicted"/>
<name>A0ABY9KVI3_9BACI</name>
<dbReference type="InterPro" id="IPR003439">
    <property type="entry name" value="ABC_transporter-like_ATP-bd"/>
</dbReference>
<evidence type="ECO:0000256" key="6">
    <source>
        <dbReference type="ARBA" id="ARBA00023136"/>
    </source>
</evidence>